<dbReference type="AlphaFoldDB" id="A0A6V2T7F8"/>
<dbReference type="GO" id="GO:0005992">
    <property type="term" value="P:trehalose biosynthetic process"/>
    <property type="evidence" value="ECO:0007669"/>
    <property type="project" value="InterPro"/>
</dbReference>
<organism evidence="2">
    <name type="scientific">Emiliania huxleyi</name>
    <name type="common">Coccolithophore</name>
    <name type="synonym">Pontosphaera huxleyi</name>
    <dbReference type="NCBI Taxonomy" id="2903"/>
    <lineage>
        <taxon>Eukaryota</taxon>
        <taxon>Haptista</taxon>
        <taxon>Haptophyta</taxon>
        <taxon>Prymnesiophyceae</taxon>
        <taxon>Isochrysidales</taxon>
        <taxon>Noelaerhabdaceae</taxon>
        <taxon>Emiliania</taxon>
    </lineage>
</organism>
<dbReference type="PANTHER" id="PTHR43768:SF3">
    <property type="entry name" value="TREHALOSE 6-PHOSPHATE PHOSPHATASE"/>
    <property type="match status" value="1"/>
</dbReference>
<feature type="region of interest" description="Disordered" evidence="1">
    <location>
        <begin position="188"/>
        <end position="239"/>
    </location>
</feature>
<gene>
    <name evidence="2" type="ORF">EHUX00137_LOCUS28509</name>
</gene>
<dbReference type="EMBL" id="HBIR01036535">
    <property type="protein sequence ID" value="CAE0567624.1"/>
    <property type="molecule type" value="Transcribed_RNA"/>
</dbReference>
<evidence type="ECO:0000256" key="1">
    <source>
        <dbReference type="SAM" id="MobiDB-lite"/>
    </source>
</evidence>
<feature type="compositionally biased region" description="Basic and acidic residues" evidence="1">
    <location>
        <begin position="190"/>
        <end position="201"/>
    </location>
</feature>
<name>A0A6V2T7F8_EMIHU</name>
<accession>A0A6V2T7F8</accession>
<feature type="compositionally biased region" description="Low complexity" evidence="1">
    <location>
        <begin position="206"/>
        <end position="226"/>
    </location>
</feature>
<dbReference type="GO" id="GO:0004805">
    <property type="term" value="F:trehalose-phosphatase activity"/>
    <property type="evidence" value="ECO:0007669"/>
    <property type="project" value="InterPro"/>
</dbReference>
<proteinExistence type="predicted"/>
<protein>
    <submittedName>
        <fullName evidence="2">Uncharacterized protein</fullName>
    </submittedName>
</protein>
<evidence type="ECO:0000313" key="2">
    <source>
        <dbReference type="EMBL" id="CAE0567624.1"/>
    </source>
</evidence>
<sequence>MIEHEYAYRPSLESCASKLSEKLQGAGLMAAEPSATSGVSLSDSNHFSLSVLLRGASEAEDASTRGLVLETVEKEFPMLRCVEERTSLEIRPKPQWNRAKAVKWLTDTVVDRVAGTLGVKAVVPVYVGDDTAFGASICELEGGVYVHITGGPSSHDGSYFLREASQADELLRFFVEQAHAGVTVRGGKLRQAERHADESARRRGLPAWIGSAPAPAAPAMGGSRPPQWHRAASSDRVPR</sequence>
<dbReference type="InterPro" id="IPR044651">
    <property type="entry name" value="OTSB-like"/>
</dbReference>
<dbReference type="PANTHER" id="PTHR43768">
    <property type="entry name" value="TREHALOSE 6-PHOSPHATE PHOSPHATASE"/>
    <property type="match status" value="1"/>
</dbReference>
<reference evidence="2" key="1">
    <citation type="submission" date="2021-01" db="EMBL/GenBank/DDBJ databases">
        <authorList>
            <person name="Corre E."/>
            <person name="Pelletier E."/>
            <person name="Niang G."/>
            <person name="Scheremetjew M."/>
            <person name="Finn R."/>
            <person name="Kale V."/>
            <person name="Holt S."/>
            <person name="Cochrane G."/>
            <person name="Meng A."/>
            <person name="Brown T."/>
            <person name="Cohen L."/>
        </authorList>
    </citation>
    <scope>NUCLEOTIDE SEQUENCE</scope>
    <source>
        <strain evidence="2">379</strain>
    </source>
</reference>